<dbReference type="Proteomes" id="UP000824120">
    <property type="component" value="Chromosome 10"/>
</dbReference>
<comment type="caution">
    <text evidence="1">The sequence shown here is derived from an EMBL/GenBank/DDBJ whole genome shotgun (WGS) entry which is preliminary data.</text>
</comment>
<organism evidence="1 2">
    <name type="scientific">Solanum commersonii</name>
    <name type="common">Commerson's wild potato</name>
    <name type="synonym">Commerson's nightshade</name>
    <dbReference type="NCBI Taxonomy" id="4109"/>
    <lineage>
        <taxon>Eukaryota</taxon>
        <taxon>Viridiplantae</taxon>
        <taxon>Streptophyta</taxon>
        <taxon>Embryophyta</taxon>
        <taxon>Tracheophyta</taxon>
        <taxon>Spermatophyta</taxon>
        <taxon>Magnoliopsida</taxon>
        <taxon>eudicotyledons</taxon>
        <taxon>Gunneridae</taxon>
        <taxon>Pentapetalae</taxon>
        <taxon>asterids</taxon>
        <taxon>lamiids</taxon>
        <taxon>Solanales</taxon>
        <taxon>Solanaceae</taxon>
        <taxon>Solanoideae</taxon>
        <taxon>Solaneae</taxon>
        <taxon>Solanum</taxon>
    </lineage>
</organism>
<dbReference type="AlphaFoldDB" id="A0A9J5WV58"/>
<evidence type="ECO:0000313" key="1">
    <source>
        <dbReference type="EMBL" id="KAG5579707.1"/>
    </source>
</evidence>
<accession>A0A9J5WV58</accession>
<reference evidence="1 2" key="1">
    <citation type="submission" date="2020-09" db="EMBL/GenBank/DDBJ databases">
        <title>De no assembly of potato wild relative species, Solanum commersonii.</title>
        <authorList>
            <person name="Cho K."/>
        </authorList>
    </citation>
    <scope>NUCLEOTIDE SEQUENCE [LARGE SCALE GENOMIC DNA]</scope>
    <source>
        <strain evidence="1">LZ3.2</strain>
        <tissue evidence="1">Leaf</tissue>
    </source>
</reference>
<gene>
    <name evidence="1" type="ORF">H5410_050334</name>
</gene>
<sequence length="72" mass="8206">MSPNGRELDDFKGQRHVGQFGELSRARRTTRPFAESPLLAFNFLVFKAFNSVTFGEKPEFPECTRLLTEGLL</sequence>
<keyword evidence="2" id="KW-1185">Reference proteome</keyword>
<name>A0A9J5WV58_SOLCO</name>
<protein>
    <submittedName>
        <fullName evidence="1">Uncharacterized protein</fullName>
    </submittedName>
</protein>
<evidence type="ECO:0000313" key="2">
    <source>
        <dbReference type="Proteomes" id="UP000824120"/>
    </source>
</evidence>
<dbReference type="EMBL" id="JACXVP010000010">
    <property type="protein sequence ID" value="KAG5579707.1"/>
    <property type="molecule type" value="Genomic_DNA"/>
</dbReference>
<proteinExistence type="predicted"/>